<evidence type="ECO:0000256" key="8">
    <source>
        <dbReference type="SAM" id="Phobius"/>
    </source>
</evidence>
<dbReference type="GO" id="GO:0005886">
    <property type="term" value="C:plasma membrane"/>
    <property type="evidence" value="ECO:0007669"/>
    <property type="project" value="UniProtKB-SubCell"/>
</dbReference>
<dbReference type="PANTHER" id="PTHR30472:SF67">
    <property type="entry name" value="PERMEASE OF ABC TRANSPORTER-RELATED"/>
    <property type="match status" value="1"/>
</dbReference>
<evidence type="ECO:0000256" key="1">
    <source>
        <dbReference type="ARBA" id="ARBA00004651"/>
    </source>
</evidence>
<comment type="subcellular location">
    <subcellularLocation>
        <location evidence="1">Cell membrane</location>
        <topology evidence="1">Multi-pass membrane protein</topology>
    </subcellularLocation>
</comment>
<sequence length="333" mass="33276">MPALLAAGGVALILSAVVATGVGAVHVAPADVVAGLWRGATGADRTGPYDFIVWNLRAPRVLEAIFVGAGLALAGAIAQAVVGNPIADPYVLGLSSGAGLGAVAVITTFGVGVAGSLSLPAAAFATALLTGLLVLLLARSGPRLDPSRLVMVGISVGSLLAGITSFLLLRSGNGDAARQVMFWLLGSLSGAQWRLVVISAPLVLLAGCFALLRAGRLNLLSLGDDSAAALGMRPARARAGFFALAAFLTGVVVAVSGTIGFVGLVMPAFARVLVGADHRRVLPVAALLGALLVLLADTAARTVLAPTELPIGILTAFVGVPVFVLAVRRQAAP</sequence>
<keyword evidence="7 8" id="KW-0472">Membrane</keyword>
<comment type="similarity">
    <text evidence="2">Belongs to the binding-protein-dependent transport system permease family. FecCD subfamily.</text>
</comment>
<dbReference type="GO" id="GO:0022857">
    <property type="term" value="F:transmembrane transporter activity"/>
    <property type="evidence" value="ECO:0007669"/>
    <property type="project" value="InterPro"/>
</dbReference>
<feature type="transmembrane region" description="Helical" evidence="8">
    <location>
        <begin position="309"/>
        <end position="327"/>
    </location>
</feature>
<protein>
    <submittedName>
        <fullName evidence="9">Iron ABC transporter permease</fullName>
    </submittedName>
</protein>
<dbReference type="Gene3D" id="1.10.3470.10">
    <property type="entry name" value="ABC transporter involved in vitamin B12 uptake, BtuC"/>
    <property type="match status" value="1"/>
</dbReference>
<proteinExistence type="inferred from homology"/>
<gene>
    <name evidence="9" type="ORF">HJ588_16645</name>
</gene>
<keyword evidence="3" id="KW-0813">Transport</keyword>
<dbReference type="FunFam" id="1.10.3470.10:FF:000001">
    <property type="entry name" value="Vitamin B12 ABC transporter permease BtuC"/>
    <property type="match status" value="1"/>
</dbReference>
<evidence type="ECO:0000313" key="9">
    <source>
        <dbReference type="EMBL" id="NNG40889.1"/>
    </source>
</evidence>
<feature type="transmembrane region" description="Helical" evidence="8">
    <location>
        <begin position="241"/>
        <end position="269"/>
    </location>
</feature>
<comment type="caution">
    <text evidence="9">The sequence shown here is derived from an EMBL/GenBank/DDBJ whole genome shotgun (WGS) entry which is preliminary data.</text>
</comment>
<accession>A0A849AKJ6</accession>
<dbReference type="Pfam" id="PF01032">
    <property type="entry name" value="FecCD"/>
    <property type="match status" value="1"/>
</dbReference>
<evidence type="ECO:0000256" key="7">
    <source>
        <dbReference type="ARBA" id="ARBA00023136"/>
    </source>
</evidence>
<dbReference type="InterPro" id="IPR037294">
    <property type="entry name" value="ABC_BtuC-like"/>
</dbReference>
<keyword evidence="10" id="KW-1185">Reference proteome</keyword>
<evidence type="ECO:0000256" key="5">
    <source>
        <dbReference type="ARBA" id="ARBA00022692"/>
    </source>
</evidence>
<feature type="transmembrane region" description="Helical" evidence="8">
    <location>
        <begin position="281"/>
        <end position="300"/>
    </location>
</feature>
<evidence type="ECO:0000256" key="2">
    <source>
        <dbReference type="ARBA" id="ARBA00007935"/>
    </source>
</evidence>
<feature type="transmembrane region" description="Helical" evidence="8">
    <location>
        <begin position="149"/>
        <end position="171"/>
    </location>
</feature>
<keyword evidence="4" id="KW-1003">Cell membrane</keyword>
<dbReference type="CDD" id="cd06550">
    <property type="entry name" value="TM_ABC_iron-siderophores_like"/>
    <property type="match status" value="1"/>
</dbReference>
<feature type="transmembrane region" description="Helical" evidence="8">
    <location>
        <begin position="90"/>
        <end position="111"/>
    </location>
</feature>
<dbReference type="PANTHER" id="PTHR30472">
    <property type="entry name" value="FERRIC ENTEROBACTIN TRANSPORT SYSTEM PERMEASE PROTEIN"/>
    <property type="match status" value="1"/>
</dbReference>
<feature type="transmembrane region" description="Helical" evidence="8">
    <location>
        <begin position="191"/>
        <end position="212"/>
    </location>
</feature>
<dbReference type="Proteomes" id="UP000557772">
    <property type="component" value="Unassembled WGS sequence"/>
</dbReference>
<dbReference type="InterPro" id="IPR000522">
    <property type="entry name" value="ABC_transptr_permease_BtuC"/>
</dbReference>
<keyword evidence="6 8" id="KW-1133">Transmembrane helix</keyword>
<evidence type="ECO:0000256" key="6">
    <source>
        <dbReference type="ARBA" id="ARBA00022989"/>
    </source>
</evidence>
<dbReference type="SUPFAM" id="SSF81345">
    <property type="entry name" value="ABC transporter involved in vitamin B12 uptake, BtuC"/>
    <property type="match status" value="1"/>
</dbReference>
<feature type="transmembrane region" description="Helical" evidence="8">
    <location>
        <begin position="117"/>
        <end position="137"/>
    </location>
</feature>
<dbReference type="EMBL" id="JABENB010000003">
    <property type="protein sequence ID" value="NNG40889.1"/>
    <property type="molecule type" value="Genomic_DNA"/>
</dbReference>
<reference evidence="9 10" key="1">
    <citation type="submission" date="2020-05" db="EMBL/GenBank/DDBJ databases">
        <title>Flexivirga sp. ID2601S isolated from air conditioner.</title>
        <authorList>
            <person name="Kim D.H."/>
        </authorList>
    </citation>
    <scope>NUCLEOTIDE SEQUENCE [LARGE SCALE GENOMIC DNA]</scope>
    <source>
        <strain evidence="9 10">ID2601S</strain>
    </source>
</reference>
<name>A0A849AKJ6_9MICO</name>
<keyword evidence="5 8" id="KW-0812">Transmembrane</keyword>
<evidence type="ECO:0000256" key="4">
    <source>
        <dbReference type="ARBA" id="ARBA00022475"/>
    </source>
</evidence>
<dbReference type="AlphaFoldDB" id="A0A849AKJ6"/>
<evidence type="ECO:0000313" key="10">
    <source>
        <dbReference type="Proteomes" id="UP000557772"/>
    </source>
</evidence>
<organism evidence="9 10">
    <name type="scientific">Flexivirga aerilata</name>
    <dbReference type="NCBI Taxonomy" id="1656889"/>
    <lineage>
        <taxon>Bacteria</taxon>
        <taxon>Bacillati</taxon>
        <taxon>Actinomycetota</taxon>
        <taxon>Actinomycetes</taxon>
        <taxon>Micrococcales</taxon>
        <taxon>Dermacoccaceae</taxon>
        <taxon>Flexivirga</taxon>
    </lineage>
</organism>
<feature type="transmembrane region" description="Helical" evidence="8">
    <location>
        <begin position="64"/>
        <end position="83"/>
    </location>
</feature>
<dbReference type="GO" id="GO:0033214">
    <property type="term" value="P:siderophore-iron import into cell"/>
    <property type="evidence" value="ECO:0007669"/>
    <property type="project" value="TreeGrafter"/>
</dbReference>
<evidence type="ECO:0000256" key="3">
    <source>
        <dbReference type="ARBA" id="ARBA00022448"/>
    </source>
</evidence>